<dbReference type="Gene3D" id="2.30.30.110">
    <property type="match status" value="1"/>
</dbReference>
<reference evidence="8 9" key="1">
    <citation type="submission" date="2023-07" db="EMBL/GenBank/DDBJ databases">
        <title>Sorghum-associated microbial communities from plants grown in Nebraska, USA.</title>
        <authorList>
            <person name="Schachtman D."/>
        </authorList>
    </citation>
    <scope>NUCLEOTIDE SEQUENCE [LARGE SCALE GENOMIC DNA]</scope>
    <source>
        <strain evidence="8 9">DS1607</strain>
    </source>
</reference>
<proteinExistence type="inferred from homology"/>
<accession>A0ABT9SFL5</accession>
<keyword evidence="4" id="KW-0805">Transcription regulation</keyword>
<sequence length="104" mass="11879">MARFDVYANPDKSEHRHTPFVLDVQNDHIDGVETRIVIPLRDARVHGQCLERVHPAFRINERDVVLDTPTMATFPRDWLRSPVSSLKAQQQAVQDALDAVFGAY</sequence>
<evidence type="ECO:0000313" key="9">
    <source>
        <dbReference type="Proteomes" id="UP001226867"/>
    </source>
</evidence>
<dbReference type="SUPFAM" id="SSF50118">
    <property type="entry name" value="Cell growth inhibitor/plasmid maintenance toxic component"/>
    <property type="match status" value="1"/>
</dbReference>
<dbReference type="EMBL" id="JAUSRO010000019">
    <property type="protein sequence ID" value="MDP9902583.1"/>
    <property type="molecule type" value="Genomic_DNA"/>
</dbReference>
<protein>
    <recommendedName>
        <fullName evidence="2">Toxin CcdB</fullName>
    </recommendedName>
    <alternativeName>
        <fullName evidence="7">Cytotoxic protein CcdB</fullName>
    </alternativeName>
    <alternativeName>
        <fullName evidence="6">Protein LetD</fullName>
    </alternativeName>
</protein>
<gene>
    <name evidence="8" type="ORF">J2W36_004860</name>
</gene>
<comment type="similarity">
    <text evidence="1">Belongs to the CcdB toxin family.</text>
</comment>
<dbReference type="InterPro" id="IPR011067">
    <property type="entry name" value="Plasmid_toxin/cell-grow_inhib"/>
</dbReference>
<evidence type="ECO:0000256" key="7">
    <source>
        <dbReference type="ARBA" id="ARBA00033135"/>
    </source>
</evidence>
<evidence type="ECO:0000256" key="4">
    <source>
        <dbReference type="ARBA" id="ARBA00023015"/>
    </source>
</evidence>
<comment type="caution">
    <text evidence="8">The sequence shown here is derived from an EMBL/GenBank/DDBJ whole genome shotgun (WGS) entry which is preliminary data.</text>
</comment>
<evidence type="ECO:0000313" key="8">
    <source>
        <dbReference type="EMBL" id="MDP9902583.1"/>
    </source>
</evidence>
<dbReference type="Pfam" id="PF01845">
    <property type="entry name" value="CcdB"/>
    <property type="match status" value="1"/>
</dbReference>
<dbReference type="RefSeq" id="WP_307692315.1">
    <property type="nucleotide sequence ID" value="NZ_JAUSRO010000019.1"/>
</dbReference>
<keyword evidence="5" id="KW-0804">Transcription</keyword>
<evidence type="ECO:0000256" key="5">
    <source>
        <dbReference type="ARBA" id="ARBA00023163"/>
    </source>
</evidence>
<dbReference type="InterPro" id="IPR002712">
    <property type="entry name" value="CcdB"/>
</dbReference>
<dbReference type="Proteomes" id="UP001226867">
    <property type="component" value="Unassembled WGS sequence"/>
</dbReference>
<keyword evidence="3" id="KW-0678">Repressor</keyword>
<evidence type="ECO:0000256" key="2">
    <source>
        <dbReference type="ARBA" id="ARBA00015075"/>
    </source>
</evidence>
<keyword evidence="9" id="KW-1185">Reference proteome</keyword>
<organism evidence="8 9">
    <name type="scientific">Variovorax ginsengisoli</name>
    <dbReference type="NCBI Taxonomy" id="363844"/>
    <lineage>
        <taxon>Bacteria</taxon>
        <taxon>Pseudomonadati</taxon>
        <taxon>Pseudomonadota</taxon>
        <taxon>Betaproteobacteria</taxon>
        <taxon>Burkholderiales</taxon>
        <taxon>Comamonadaceae</taxon>
        <taxon>Variovorax</taxon>
    </lineage>
</organism>
<evidence type="ECO:0000256" key="3">
    <source>
        <dbReference type="ARBA" id="ARBA00022491"/>
    </source>
</evidence>
<name>A0ABT9SFL5_9BURK</name>
<evidence type="ECO:0000256" key="1">
    <source>
        <dbReference type="ARBA" id="ARBA00005230"/>
    </source>
</evidence>
<evidence type="ECO:0000256" key="6">
    <source>
        <dbReference type="ARBA" id="ARBA00029628"/>
    </source>
</evidence>